<dbReference type="AlphaFoldDB" id="A0A0A9G7A4"/>
<protein>
    <submittedName>
        <fullName evidence="1">Uncharacterized protein</fullName>
    </submittedName>
</protein>
<reference evidence="1" key="1">
    <citation type="submission" date="2014-09" db="EMBL/GenBank/DDBJ databases">
        <authorList>
            <person name="Magalhaes I.L.F."/>
            <person name="Oliveira U."/>
            <person name="Santos F.R."/>
            <person name="Vidigal T.H.D.A."/>
            <person name="Brescovit A.D."/>
            <person name="Santos A.J."/>
        </authorList>
    </citation>
    <scope>NUCLEOTIDE SEQUENCE</scope>
    <source>
        <tissue evidence="1">Shoot tissue taken approximately 20 cm above the soil surface</tissue>
    </source>
</reference>
<sequence length="39" mass="4693">MKESTFLLTYPSRQLPLMSHIPPFWPIEFQTSWGRLEVE</sequence>
<proteinExistence type="predicted"/>
<dbReference type="EMBL" id="GBRH01178552">
    <property type="protein sequence ID" value="JAE19344.1"/>
    <property type="molecule type" value="Transcribed_RNA"/>
</dbReference>
<accession>A0A0A9G7A4</accession>
<organism evidence="1">
    <name type="scientific">Arundo donax</name>
    <name type="common">Giant reed</name>
    <name type="synonym">Donax arundinaceus</name>
    <dbReference type="NCBI Taxonomy" id="35708"/>
    <lineage>
        <taxon>Eukaryota</taxon>
        <taxon>Viridiplantae</taxon>
        <taxon>Streptophyta</taxon>
        <taxon>Embryophyta</taxon>
        <taxon>Tracheophyta</taxon>
        <taxon>Spermatophyta</taxon>
        <taxon>Magnoliopsida</taxon>
        <taxon>Liliopsida</taxon>
        <taxon>Poales</taxon>
        <taxon>Poaceae</taxon>
        <taxon>PACMAD clade</taxon>
        <taxon>Arundinoideae</taxon>
        <taxon>Arundineae</taxon>
        <taxon>Arundo</taxon>
    </lineage>
</organism>
<reference evidence="1" key="2">
    <citation type="journal article" date="2015" name="Data Brief">
        <title>Shoot transcriptome of the giant reed, Arundo donax.</title>
        <authorList>
            <person name="Barrero R.A."/>
            <person name="Guerrero F.D."/>
            <person name="Moolhuijzen P."/>
            <person name="Goolsby J.A."/>
            <person name="Tidwell J."/>
            <person name="Bellgard S.E."/>
            <person name="Bellgard M.I."/>
        </authorList>
    </citation>
    <scope>NUCLEOTIDE SEQUENCE</scope>
    <source>
        <tissue evidence="1">Shoot tissue taken approximately 20 cm above the soil surface</tissue>
    </source>
</reference>
<name>A0A0A9G7A4_ARUDO</name>
<evidence type="ECO:0000313" key="1">
    <source>
        <dbReference type="EMBL" id="JAE19344.1"/>
    </source>
</evidence>